<dbReference type="InterPro" id="IPR004563">
    <property type="entry name" value="Apolipo_AcylTrfase"/>
</dbReference>
<dbReference type="GO" id="GO:0016410">
    <property type="term" value="F:N-acyltransferase activity"/>
    <property type="evidence" value="ECO:0007669"/>
    <property type="project" value="UniProtKB-UniRule"/>
</dbReference>
<evidence type="ECO:0000256" key="8">
    <source>
        <dbReference type="ARBA" id="ARBA00023315"/>
    </source>
</evidence>
<comment type="similarity">
    <text evidence="2 9">Belongs to the CN hydrolase family. Apolipoprotein N-acyltransferase subfamily.</text>
</comment>
<dbReference type="InterPro" id="IPR045378">
    <property type="entry name" value="LNT_N"/>
</dbReference>
<keyword evidence="4 9" id="KW-0808">Transferase</keyword>
<dbReference type="CDD" id="cd07571">
    <property type="entry name" value="ALP_N-acyl_transferase"/>
    <property type="match status" value="1"/>
</dbReference>
<comment type="catalytic activity">
    <reaction evidence="9">
        <text>N-terminal S-1,2-diacyl-sn-glyceryl-L-cysteinyl-[lipoprotein] + a glycerophospholipid = N-acyl-S-1,2-diacyl-sn-glyceryl-L-cysteinyl-[lipoprotein] + a 2-acyl-sn-glycero-3-phospholipid + H(+)</text>
        <dbReference type="Rhea" id="RHEA:48228"/>
        <dbReference type="Rhea" id="RHEA-COMP:14681"/>
        <dbReference type="Rhea" id="RHEA-COMP:14684"/>
        <dbReference type="ChEBI" id="CHEBI:15378"/>
        <dbReference type="ChEBI" id="CHEBI:136912"/>
        <dbReference type="ChEBI" id="CHEBI:140656"/>
        <dbReference type="ChEBI" id="CHEBI:140657"/>
        <dbReference type="ChEBI" id="CHEBI:140660"/>
        <dbReference type="EC" id="2.3.1.269"/>
    </reaction>
</comment>
<evidence type="ECO:0000256" key="1">
    <source>
        <dbReference type="ARBA" id="ARBA00004651"/>
    </source>
</evidence>
<evidence type="ECO:0000259" key="10">
    <source>
        <dbReference type="PROSITE" id="PS50263"/>
    </source>
</evidence>
<evidence type="ECO:0000256" key="9">
    <source>
        <dbReference type="HAMAP-Rule" id="MF_01148"/>
    </source>
</evidence>
<dbReference type="Gene3D" id="3.60.110.10">
    <property type="entry name" value="Carbon-nitrogen hydrolase"/>
    <property type="match status" value="1"/>
</dbReference>
<dbReference type="Pfam" id="PF00795">
    <property type="entry name" value="CN_hydrolase"/>
    <property type="match status" value="1"/>
</dbReference>
<dbReference type="GO" id="GO:0042158">
    <property type="term" value="P:lipoprotein biosynthetic process"/>
    <property type="evidence" value="ECO:0007669"/>
    <property type="project" value="UniProtKB-UniRule"/>
</dbReference>
<dbReference type="InterPro" id="IPR003010">
    <property type="entry name" value="C-N_Hydrolase"/>
</dbReference>
<dbReference type="GO" id="GO:0005886">
    <property type="term" value="C:plasma membrane"/>
    <property type="evidence" value="ECO:0007669"/>
    <property type="project" value="UniProtKB-SubCell"/>
</dbReference>
<feature type="transmembrane region" description="Helical" evidence="9">
    <location>
        <begin position="537"/>
        <end position="554"/>
    </location>
</feature>
<dbReference type="InterPro" id="IPR036526">
    <property type="entry name" value="C-N_Hydrolase_sf"/>
</dbReference>
<sequence length="562" mass="63997">MGTFVKIEPLSKKISILCLLISWGIVSFGQPAWSSTTSFLASILGYALIFRVLVGKANWKMRFFIGFIWFAAVQLTQLSWTLSHPYLYIVVPWLLYSLLMGLQFGLISVLADPRKVTEWSRILMICSVWTLCEWSRLFFLSGFAFNPSGMALAGNLYTLQVSSLAGVFGLSFYVLLTNLILLRVWLLPFKWKRFAVFAVFAALPFAFGAVQLVLHQGKVEKSSKVKALLIQTAFPVEEGIHFTSHQDYFDHVFDEWKQIYTLASKYREKPVDLLALPEFVVPFGTYSFVYRYDDVKRMIEERFGSNALKKAAPLVLPFASEDEKGVSVNNAFLSQTLANLFDSQVVIGLEDAEDRKGKRHYFSSAIYFTPLKEDEYRHRRYEKRILVPMGEYIPFSFCRNLAAQYGVFGSFTPGKEAVVWGNDGCRFGVSICYEEIFGDMMRENRTKGATLLLNLTSDAWFPQSKLVRQHFEHARLRTVENGIPLTRACNTGITACVDALGRDVAVLGDSDDEREKLSGALYVDVPMYHYRTLYSQFGDRLIIGFSLLCILLFFRAGKRDQT</sequence>
<keyword evidence="5 9" id="KW-0812">Transmembrane</keyword>
<evidence type="ECO:0000256" key="3">
    <source>
        <dbReference type="ARBA" id="ARBA00022475"/>
    </source>
</evidence>
<feature type="transmembrane region" description="Helical" evidence="9">
    <location>
        <begin position="194"/>
        <end position="214"/>
    </location>
</feature>
<feature type="transmembrane region" description="Helical" evidence="9">
    <location>
        <begin position="39"/>
        <end position="54"/>
    </location>
</feature>
<dbReference type="EC" id="2.3.1.269" evidence="9"/>
<dbReference type="Pfam" id="PF20154">
    <property type="entry name" value="LNT_N"/>
    <property type="match status" value="1"/>
</dbReference>
<keyword evidence="7 9" id="KW-0472">Membrane</keyword>
<comment type="subcellular location">
    <subcellularLocation>
        <location evidence="1 9">Cell membrane</location>
        <topology evidence="1 9">Multi-pass membrane protein</topology>
    </subcellularLocation>
</comment>
<keyword evidence="3 9" id="KW-1003">Cell membrane</keyword>
<dbReference type="HAMAP" id="MF_01148">
    <property type="entry name" value="Lnt"/>
    <property type="match status" value="1"/>
</dbReference>
<name>F8LB73_9BACT</name>
<dbReference type="PROSITE" id="PS50263">
    <property type="entry name" value="CN_HYDROLASE"/>
    <property type="match status" value="1"/>
</dbReference>
<gene>
    <name evidence="9 11" type="primary">lnt</name>
    <name evidence="11" type="ORF">WCH_CF14410</name>
</gene>
<evidence type="ECO:0000256" key="6">
    <source>
        <dbReference type="ARBA" id="ARBA00022989"/>
    </source>
</evidence>
<evidence type="ECO:0000256" key="4">
    <source>
        <dbReference type="ARBA" id="ARBA00022679"/>
    </source>
</evidence>
<keyword evidence="8 9" id="KW-0012">Acyltransferase</keyword>
<evidence type="ECO:0000256" key="7">
    <source>
        <dbReference type="ARBA" id="ARBA00023136"/>
    </source>
</evidence>
<keyword evidence="6 9" id="KW-1133">Transmembrane helix</keyword>
<organism evidence="11">
    <name type="scientific">Waddlia chondrophila 2032/99</name>
    <dbReference type="NCBI Taxonomy" id="765953"/>
    <lineage>
        <taxon>Bacteria</taxon>
        <taxon>Pseudomonadati</taxon>
        <taxon>Chlamydiota</taxon>
        <taxon>Chlamydiia</taxon>
        <taxon>Parachlamydiales</taxon>
        <taxon>Waddliaceae</taxon>
        <taxon>Waddlia</taxon>
    </lineage>
</organism>
<dbReference type="PANTHER" id="PTHR38686:SF1">
    <property type="entry name" value="APOLIPOPROTEIN N-ACYLTRANSFERASE"/>
    <property type="match status" value="1"/>
</dbReference>
<accession>F8LB73</accession>
<proteinExistence type="inferred from homology"/>
<dbReference type="PANTHER" id="PTHR38686">
    <property type="entry name" value="APOLIPOPROTEIN N-ACYLTRANSFERASE"/>
    <property type="match status" value="1"/>
</dbReference>
<feature type="transmembrane region" description="Helical" evidence="9">
    <location>
        <begin position="122"/>
        <end position="145"/>
    </location>
</feature>
<evidence type="ECO:0000256" key="5">
    <source>
        <dbReference type="ARBA" id="ARBA00022692"/>
    </source>
</evidence>
<comment type="function">
    <text evidence="9">Catalyzes the phospholipid dependent N-acylation of the N-terminal cysteine of apolipoprotein, the last step in lipoprotein maturation.</text>
</comment>
<dbReference type="EMBL" id="FR872635">
    <property type="protein sequence ID" value="CCB90737.1"/>
    <property type="molecule type" value="Genomic_DNA"/>
</dbReference>
<feature type="transmembrane region" description="Helical" evidence="9">
    <location>
        <begin position="157"/>
        <end position="182"/>
    </location>
</feature>
<dbReference type="AlphaFoldDB" id="F8LB73"/>
<keyword evidence="11" id="KW-0449">Lipoprotein</keyword>
<dbReference type="UniPathway" id="UPA00666"/>
<evidence type="ECO:0000256" key="2">
    <source>
        <dbReference type="ARBA" id="ARBA00010065"/>
    </source>
</evidence>
<comment type="pathway">
    <text evidence="9">Protein modification; lipoprotein biosynthesis (N-acyl transfer).</text>
</comment>
<protein>
    <recommendedName>
        <fullName evidence="9">Apolipoprotein N-acyltransferase</fullName>
        <shortName evidence="9">ALP N-acyltransferase</shortName>
        <ecNumber evidence="9">2.3.1.269</ecNumber>
    </recommendedName>
</protein>
<feature type="domain" description="CN hydrolase" evidence="10">
    <location>
        <begin position="225"/>
        <end position="527"/>
    </location>
</feature>
<feature type="transmembrane region" description="Helical" evidence="9">
    <location>
        <begin position="61"/>
        <end position="80"/>
    </location>
</feature>
<dbReference type="SUPFAM" id="SSF56317">
    <property type="entry name" value="Carbon-nitrogen hydrolase"/>
    <property type="match status" value="1"/>
</dbReference>
<evidence type="ECO:0000313" key="11">
    <source>
        <dbReference type="EMBL" id="CCB90737.1"/>
    </source>
</evidence>
<reference evidence="11" key="1">
    <citation type="submission" date="2011-05" db="EMBL/GenBank/DDBJ databases">
        <title>Unity in variety -- the pan-genome of the Chlamydiae.</title>
        <authorList>
            <person name="Collingro A."/>
            <person name="Tischler P."/>
            <person name="Weinmaier T."/>
            <person name="Penz T."/>
            <person name="Heinz E."/>
            <person name="Brunham R.C."/>
            <person name="Read T.D."/>
            <person name="Bavoil P.M."/>
            <person name="Sachse K."/>
            <person name="Kahane S."/>
            <person name="Friedman M.G."/>
            <person name="Rattei T."/>
            <person name="Myers G.S.A."/>
            <person name="Horn M."/>
        </authorList>
    </citation>
    <scope>NUCLEOTIDE SEQUENCE</scope>
    <source>
        <strain evidence="11">2032/99</strain>
    </source>
</reference>
<dbReference type="NCBIfam" id="TIGR00546">
    <property type="entry name" value="lnt"/>
    <property type="match status" value="1"/>
</dbReference>
<feature type="transmembrane region" description="Helical" evidence="9">
    <location>
        <begin position="86"/>
        <end position="110"/>
    </location>
</feature>